<keyword evidence="1" id="KW-0472">Membrane</keyword>
<dbReference type="Proteomes" id="UP000242367">
    <property type="component" value="Unassembled WGS sequence"/>
</dbReference>
<feature type="transmembrane region" description="Helical" evidence="1">
    <location>
        <begin position="416"/>
        <end position="436"/>
    </location>
</feature>
<feature type="transmembrane region" description="Helical" evidence="1">
    <location>
        <begin position="448"/>
        <end position="467"/>
    </location>
</feature>
<evidence type="ECO:0000313" key="2">
    <source>
        <dbReference type="EMBL" id="POM26946.1"/>
    </source>
</evidence>
<keyword evidence="1" id="KW-0812">Transmembrane</keyword>
<keyword evidence="1" id="KW-1133">Transmembrane helix</keyword>
<feature type="transmembrane region" description="Helical" evidence="1">
    <location>
        <begin position="228"/>
        <end position="248"/>
    </location>
</feature>
<evidence type="ECO:0008006" key="4">
    <source>
        <dbReference type="Google" id="ProtNLM"/>
    </source>
</evidence>
<dbReference type="AlphaFoldDB" id="A0A2P4UPG6"/>
<feature type="transmembrane region" description="Helical" evidence="1">
    <location>
        <begin position="163"/>
        <end position="184"/>
    </location>
</feature>
<name>A0A2P4UPG6_9ACTN</name>
<feature type="transmembrane region" description="Helical" evidence="1">
    <location>
        <begin position="95"/>
        <end position="118"/>
    </location>
</feature>
<accession>A0A2P4UPG6</accession>
<evidence type="ECO:0000313" key="3">
    <source>
        <dbReference type="Proteomes" id="UP000242367"/>
    </source>
</evidence>
<proteinExistence type="predicted"/>
<gene>
    <name evidence="2" type="ORF">BTM25_13540</name>
</gene>
<dbReference type="RefSeq" id="WP_205647979.1">
    <property type="nucleotide sequence ID" value="NZ_MTBP01000001.1"/>
</dbReference>
<feature type="transmembrane region" description="Helical" evidence="1">
    <location>
        <begin position="479"/>
        <end position="498"/>
    </location>
</feature>
<keyword evidence="3" id="KW-1185">Reference proteome</keyword>
<comment type="caution">
    <text evidence="2">The sequence shown here is derived from an EMBL/GenBank/DDBJ whole genome shotgun (WGS) entry which is preliminary data.</text>
</comment>
<evidence type="ECO:0000256" key="1">
    <source>
        <dbReference type="SAM" id="Phobius"/>
    </source>
</evidence>
<dbReference type="EMBL" id="MTBP01000001">
    <property type="protein sequence ID" value="POM26946.1"/>
    <property type="molecule type" value="Genomic_DNA"/>
</dbReference>
<protein>
    <recommendedName>
        <fullName evidence="4">Glycosyltransferase RgtA/B/C/D-like domain-containing protein</fullName>
    </recommendedName>
</protein>
<feature type="transmembrane region" description="Helical" evidence="1">
    <location>
        <begin position="139"/>
        <end position="157"/>
    </location>
</feature>
<feature type="transmembrane region" description="Helical" evidence="1">
    <location>
        <begin position="191"/>
        <end position="222"/>
    </location>
</feature>
<feature type="transmembrane region" description="Helical" evidence="1">
    <location>
        <begin position="33"/>
        <end position="53"/>
    </location>
</feature>
<sequence>MPRILPGSDTARAVRGRALRCAAASGRLAAAHLPFAVVLAAAAAIRVVAVLGYPGPLWFGDSIDYLHDGAALHPNAIRPSGYSIFLWLLRPVHDLTFVVAVQHVLGLLTGVMVYALLWRAGRRRFPLADGFGRLSWRRWLPGLLAAALTVPFLLPTFEVSLEHGLFAETCFTFLLMSAFVLVLWRRRTPWWAGLLAGLLLGGAAVTRTLGLPFIALMVLALVLRRAGWRPVVAAVAAFAAPVAGYMFWFQSVHGSFAMTETNGIFLYGRVASFADCSVIKPDARLAVLCPHLTDPRIAPAYQVMWTDTSPFHQFPDGVTNKEANALASEFARRAILAQPGDYAHVVFRDTMRCFAWGRPLYPTPWTQLSYQFPRGENWTDDRMLTAELYAPNGSGESRVVQPWAARMLTYQAHVRMPGTFLGLIFLAGLAVPLTRLRLPGRRRNRTALLHWIRVPMLPWGTGLALLVVPAATADFDHRYVLPAVPFACLALGLALFQAPRPVTAEHITAEAPEPKPDELAEQAGR</sequence>
<reference evidence="2 3" key="1">
    <citation type="journal article" date="2017" name="Chemistry">
        <title>Isolation, Biosynthesis and Chemical Modifications of Rubterolones A-F: Rare Tropolone Alkaloids from Actinomadura sp. 5-2.</title>
        <authorList>
            <person name="Guo H."/>
            <person name="Benndorf R."/>
            <person name="Leichnitz D."/>
            <person name="Klassen J.L."/>
            <person name="Vollmers J."/>
            <person name="Gorls H."/>
            <person name="Steinacker M."/>
            <person name="Weigel C."/>
            <person name="Dahse H.M."/>
            <person name="Kaster A.K."/>
            <person name="de Beer Z.W."/>
            <person name="Poulsen M."/>
            <person name="Beemelmanns C."/>
        </authorList>
    </citation>
    <scope>NUCLEOTIDE SEQUENCE [LARGE SCALE GENOMIC DNA]</scope>
    <source>
        <strain evidence="2 3">5-2</strain>
    </source>
</reference>
<organism evidence="2 3">
    <name type="scientific">Actinomadura rubteroloni</name>
    <dbReference type="NCBI Taxonomy" id="1926885"/>
    <lineage>
        <taxon>Bacteria</taxon>
        <taxon>Bacillati</taxon>
        <taxon>Actinomycetota</taxon>
        <taxon>Actinomycetes</taxon>
        <taxon>Streptosporangiales</taxon>
        <taxon>Thermomonosporaceae</taxon>
        <taxon>Actinomadura</taxon>
    </lineage>
</organism>